<reference evidence="7 8" key="1">
    <citation type="journal article" date="2019" name="Int. J. Syst. Evol. Microbiol.">
        <title>The Global Catalogue of Microorganisms (GCM) 10K type strain sequencing project: providing services to taxonomists for standard genome sequencing and annotation.</title>
        <authorList>
            <consortium name="The Broad Institute Genomics Platform"/>
            <consortium name="The Broad Institute Genome Sequencing Center for Infectious Disease"/>
            <person name="Wu L."/>
            <person name="Ma J."/>
        </authorList>
    </citation>
    <scope>NUCLEOTIDE SEQUENCE [LARGE SCALE GENOMIC DNA]</scope>
    <source>
        <strain evidence="7 8">JCM 10425</strain>
    </source>
</reference>
<evidence type="ECO:0000313" key="8">
    <source>
        <dbReference type="Proteomes" id="UP001500967"/>
    </source>
</evidence>
<organism evidence="7 8">
    <name type="scientific">Cryptosporangium japonicum</name>
    <dbReference type="NCBI Taxonomy" id="80872"/>
    <lineage>
        <taxon>Bacteria</taxon>
        <taxon>Bacillati</taxon>
        <taxon>Actinomycetota</taxon>
        <taxon>Actinomycetes</taxon>
        <taxon>Cryptosporangiales</taxon>
        <taxon>Cryptosporangiaceae</taxon>
        <taxon>Cryptosporangium</taxon>
    </lineage>
</organism>
<keyword evidence="7" id="KW-0223">Dioxygenase</keyword>
<feature type="domain" description="Extradiol ring-cleavage dioxygenase class III enzyme subunit B" evidence="6">
    <location>
        <begin position="48"/>
        <end position="257"/>
    </location>
</feature>
<keyword evidence="4" id="KW-0862">Zinc</keyword>
<dbReference type="RefSeq" id="WP_344651735.1">
    <property type="nucleotide sequence ID" value="NZ_BAAAGX010000020.1"/>
</dbReference>
<evidence type="ECO:0000256" key="5">
    <source>
        <dbReference type="ARBA" id="ARBA00023002"/>
    </source>
</evidence>
<gene>
    <name evidence="7" type="ORF">GCM10009539_50850</name>
</gene>
<dbReference type="InterPro" id="IPR004183">
    <property type="entry name" value="Xdiol_dOase_suB"/>
</dbReference>
<name>A0ABN0URL8_9ACTN</name>
<dbReference type="PANTHER" id="PTHR30096:SF0">
    <property type="entry name" value="4,5-DOPA DIOXYGENASE EXTRADIOL-LIKE PROTEIN"/>
    <property type="match status" value="1"/>
</dbReference>
<evidence type="ECO:0000313" key="7">
    <source>
        <dbReference type="EMBL" id="GAA0259319.1"/>
    </source>
</evidence>
<sequence>MHPFDTHLEKTAAAAPHALWTPEDGPLPSLYLSHGAPPLFEDATWMDQLFAWARSLPKPKAILIISAHWEMAPLSVSSTGANTTPVYDFGGFDPRYYRMRYDTPDSTDLASQLLAVLPDTETVYEHRERGLDHGAWVPLKVMYPDADVPVLQMSIPTHDPARLLALGERLRPLREQGVLVIGSGFMTHGLQFLRDYSLDAKAPGWSAEFDAWAADALARGDVDELAAFRDRAPGMPYAHPTVEHFTPLFVALGAAANPEAPVTTTVDGFFLGLAKRSFQAA</sequence>
<evidence type="ECO:0000259" key="6">
    <source>
        <dbReference type="Pfam" id="PF02900"/>
    </source>
</evidence>
<dbReference type="Gene3D" id="3.40.830.10">
    <property type="entry name" value="LigB-like"/>
    <property type="match status" value="1"/>
</dbReference>
<dbReference type="SUPFAM" id="SSF53213">
    <property type="entry name" value="LigB-like"/>
    <property type="match status" value="1"/>
</dbReference>
<dbReference type="GO" id="GO:0051213">
    <property type="term" value="F:dioxygenase activity"/>
    <property type="evidence" value="ECO:0007669"/>
    <property type="project" value="UniProtKB-KW"/>
</dbReference>
<evidence type="ECO:0000256" key="4">
    <source>
        <dbReference type="ARBA" id="ARBA00022833"/>
    </source>
</evidence>
<keyword evidence="8" id="KW-1185">Reference proteome</keyword>
<protein>
    <submittedName>
        <fullName evidence="7">Class III extradiol ring-cleavage dioxygenase</fullName>
    </submittedName>
</protein>
<keyword evidence="5" id="KW-0560">Oxidoreductase</keyword>
<dbReference type="Proteomes" id="UP001500967">
    <property type="component" value="Unassembled WGS sequence"/>
</dbReference>
<evidence type="ECO:0000256" key="2">
    <source>
        <dbReference type="ARBA" id="ARBA00007581"/>
    </source>
</evidence>
<evidence type="ECO:0000256" key="3">
    <source>
        <dbReference type="ARBA" id="ARBA00022723"/>
    </source>
</evidence>
<comment type="caution">
    <text evidence="7">The sequence shown here is derived from an EMBL/GenBank/DDBJ whole genome shotgun (WGS) entry which is preliminary data.</text>
</comment>
<dbReference type="PIRSF" id="PIRSF006157">
    <property type="entry name" value="Doxgns_DODA"/>
    <property type="match status" value="1"/>
</dbReference>
<keyword evidence="3" id="KW-0479">Metal-binding</keyword>
<dbReference type="PANTHER" id="PTHR30096">
    <property type="entry name" value="4,5-DOPA DIOXYGENASE EXTRADIOL-LIKE PROTEIN"/>
    <property type="match status" value="1"/>
</dbReference>
<accession>A0ABN0URL8</accession>
<dbReference type="Pfam" id="PF02900">
    <property type="entry name" value="LigB"/>
    <property type="match status" value="1"/>
</dbReference>
<dbReference type="InterPro" id="IPR014436">
    <property type="entry name" value="Extradiol_dOase_DODA"/>
</dbReference>
<dbReference type="CDD" id="cd07363">
    <property type="entry name" value="45_DOPA_Dioxygenase"/>
    <property type="match status" value="1"/>
</dbReference>
<comment type="cofactor">
    <cofactor evidence="1">
        <name>Zn(2+)</name>
        <dbReference type="ChEBI" id="CHEBI:29105"/>
    </cofactor>
</comment>
<dbReference type="EMBL" id="BAAAGX010000020">
    <property type="protein sequence ID" value="GAA0259319.1"/>
    <property type="molecule type" value="Genomic_DNA"/>
</dbReference>
<proteinExistence type="inferred from homology"/>
<evidence type="ECO:0000256" key="1">
    <source>
        <dbReference type="ARBA" id="ARBA00001947"/>
    </source>
</evidence>
<comment type="similarity">
    <text evidence="2">Belongs to the DODA-type extradiol aromatic ring-opening dioxygenase family.</text>
</comment>